<dbReference type="AlphaFoldDB" id="A0A8H5IIS5"/>
<dbReference type="GO" id="GO:0005524">
    <property type="term" value="F:ATP binding"/>
    <property type="evidence" value="ECO:0007669"/>
    <property type="project" value="InterPro"/>
</dbReference>
<evidence type="ECO:0000256" key="1">
    <source>
        <dbReference type="SAM" id="MobiDB-lite"/>
    </source>
</evidence>
<reference evidence="3 4" key="1">
    <citation type="submission" date="2020-05" db="EMBL/GenBank/DDBJ databases">
        <title>Identification and distribution of gene clusters putatively required for synthesis of sphingolipid metabolism inhibitors in phylogenetically diverse species of the filamentous fungus Fusarium.</title>
        <authorList>
            <person name="Kim H.-S."/>
            <person name="Busman M."/>
            <person name="Brown D.W."/>
            <person name="Divon H."/>
            <person name="Uhlig S."/>
            <person name="Proctor R.H."/>
        </authorList>
    </citation>
    <scope>NUCLEOTIDE SEQUENCE [LARGE SCALE GENOMIC DNA]</scope>
    <source>
        <strain evidence="3 4">NRRL 25196</strain>
    </source>
</reference>
<dbReference type="Proteomes" id="UP000574317">
    <property type="component" value="Unassembled WGS sequence"/>
</dbReference>
<dbReference type="Pfam" id="PF23232">
    <property type="entry name" value="AAA_lid_13"/>
    <property type="match status" value="1"/>
</dbReference>
<evidence type="ECO:0000313" key="3">
    <source>
        <dbReference type="EMBL" id="KAF5537506.1"/>
    </source>
</evidence>
<comment type="caution">
    <text evidence="3">The sequence shown here is derived from an EMBL/GenBank/DDBJ whole genome shotgun (WGS) entry which is preliminary data.</text>
</comment>
<dbReference type="PANTHER" id="PTHR46411:SF2">
    <property type="entry name" value="AAA+ ATPASE DOMAIN-CONTAINING PROTEIN"/>
    <property type="match status" value="1"/>
</dbReference>
<dbReference type="InterPro" id="IPR054289">
    <property type="entry name" value="DUF7025"/>
</dbReference>
<dbReference type="Gene3D" id="3.40.50.300">
    <property type="entry name" value="P-loop containing nucleotide triphosphate hydrolases"/>
    <property type="match status" value="1"/>
</dbReference>
<dbReference type="InterPro" id="IPR003959">
    <property type="entry name" value="ATPase_AAA_core"/>
</dbReference>
<sequence length="1074" mass="122543">MKYADKPHVTSYSSLPGNTKDNYSTPFAHRMAKQTALAAPKSSAKGLTSHPNYLVELFQNYEIYDYSCQSDSEYGNEGVSTVESRINFEERTQTLVNRAISYLGWIGDQAQFVDENFRVRPGDDVTDEEVFHTAVTEFVAGLKEAIVKTTDCLLGPQKRRLREHLIAQVSAAEEEVREEIRHCFWLLKDSDHDSEEGESQSNQPAAEDQTAHAEQAEAAKKAEVDRQKKKIEIRAKLLKKRVKKLWAHLTISRDETAASDFRKEQLLALQSPNANARAEAGQGVVVAHLTSLRRQSFGMLPKRSSNAKQGLMKSFSSMDSPTLDLGVPLASSSAAEGDDPFPPDTGLRNTMEAIEIEDIGTLRKKVELLEEQLSQSQKPTSKRATYQIFHCLRDPVEGLWATYLDEPTWHIDQNEGASLRASSLIHNVSGYLKNQLDTAFVISKFYKSVHQDLGAQQAMRDGRTLPKPESFVETIQLYSQDMITAYNEFVDKRPEHERKVEDFKTHEFFKAPYLSWHRCRSPTVLEGLTSQNYYLMKLLTSWIDDNYGELYNRVEEQRRRSVVSPETLQFLIRPGDVVVWKEKKELMAVIAGKWPSLISEPDATHGSDFSKWAKYPDTSETTPTWTWSFESREIQYDGSFYYQKGTTQSTLKAKSLQSEVSITDLSTYPLEYASDEWKSDLERRGRTFWSCRRRRLVSYEDDRGFYGSGERFMVDFATYEELHSDTPSFKRSYPMIDDPDCERMVSHSMDSDDPPSAPEIHIFPNSIVAYNLRSKKWIDLEVDKIREVSWNKKSFNHLVVDAETKELVHALVTNQIARENATDIIDRKGNGLIILLHGGPGTGKTFTAESVAELAEKPLFRVTCGDIGTKPEDVEKYLESVLHLGKSWGCVVLLDEAEVFLEQRRLTDLERNALVSVFLRVLEYYEGILILTSNRVGTFDEAFKSRIQLSLHYENLTESQRRRVWKNFINRLESLSTSAPTDSSKNCTATNDPIDIDFEDIDCYLPELAKHEMNGRQIRNAITTARQLAQFKGEKMASHHLRHVIKVSNKFDAYLRKVQDGLSDDDAARGYGIR</sequence>
<feature type="compositionally biased region" description="Basic and acidic residues" evidence="1">
    <location>
        <begin position="209"/>
        <end position="225"/>
    </location>
</feature>
<feature type="region of interest" description="Disordered" evidence="1">
    <location>
        <begin position="192"/>
        <end position="225"/>
    </location>
</feature>
<name>A0A8H5IIS5_9HYPO</name>
<dbReference type="SMART" id="SM00382">
    <property type="entry name" value="AAA"/>
    <property type="match status" value="1"/>
</dbReference>
<dbReference type="Pfam" id="PF00004">
    <property type="entry name" value="AAA"/>
    <property type="match status" value="1"/>
</dbReference>
<dbReference type="InterPro" id="IPR003593">
    <property type="entry name" value="AAA+_ATPase"/>
</dbReference>
<dbReference type="CDD" id="cd19481">
    <property type="entry name" value="RecA-like_protease"/>
    <property type="match status" value="1"/>
</dbReference>
<gene>
    <name evidence="3" type="ORF">FNAPI_11395</name>
</gene>
<organism evidence="3 4">
    <name type="scientific">Fusarium napiforme</name>
    <dbReference type="NCBI Taxonomy" id="42672"/>
    <lineage>
        <taxon>Eukaryota</taxon>
        <taxon>Fungi</taxon>
        <taxon>Dikarya</taxon>
        <taxon>Ascomycota</taxon>
        <taxon>Pezizomycotina</taxon>
        <taxon>Sordariomycetes</taxon>
        <taxon>Hypocreomycetidae</taxon>
        <taxon>Hypocreales</taxon>
        <taxon>Nectriaceae</taxon>
        <taxon>Fusarium</taxon>
        <taxon>Fusarium fujikuroi species complex</taxon>
    </lineage>
</organism>
<dbReference type="InterPro" id="IPR027417">
    <property type="entry name" value="P-loop_NTPase"/>
</dbReference>
<dbReference type="GO" id="GO:0016887">
    <property type="term" value="F:ATP hydrolysis activity"/>
    <property type="evidence" value="ECO:0007669"/>
    <property type="project" value="InterPro"/>
</dbReference>
<protein>
    <submittedName>
        <fullName evidence="3">Aaa family atpase</fullName>
    </submittedName>
</protein>
<evidence type="ECO:0000259" key="2">
    <source>
        <dbReference type="SMART" id="SM00382"/>
    </source>
</evidence>
<evidence type="ECO:0000313" key="4">
    <source>
        <dbReference type="Proteomes" id="UP000574317"/>
    </source>
</evidence>
<proteinExistence type="predicted"/>
<dbReference type="Pfam" id="PF22942">
    <property type="entry name" value="DUF7025"/>
    <property type="match status" value="1"/>
</dbReference>
<accession>A0A8H5IIS5</accession>
<dbReference type="EMBL" id="JAAOAO010000535">
    <property type="protein sequence ID" value="KAF5537506.1"/>
    <property type="molecule type" value="Genomic_DNA"/>
</dbReference>
<feature type="domain" description="AAA+ ATPase" evidence="2">
    <location>
        <begin position="830"/>
        <end position="957"/>
    </location>
</feature>
<keyword evidence="4" id="KW-1185">Reference proteome</keyword>
<dbReference type="SUPFAM" id="SSF52540">
    <property type="entry name" value="P-loop containing nucleoside triphosphate hydrolases"/>
    <property type="match status" value="1"/>
</dbReference>
<dbReference type="InterPro" id="IPR056599">
    <property type="entry name" value="AAA_lid_fung"/>
</dbReference>
<dbReference type="PANTHER" id="PTHR46411">
    <property type="entry name" value="FAMILY ATPASE, PUTATIVE-RELATED"/>
    <property type="match status" value="1"/>
</dbReference>